<gene>
    <name evidence="2" type="ORF">ZEAMMB73_Zm00001d024493</name>
</gene>
<reference evidence="2" key="1">
    <citation type="submission" date="2015-12" db="EMBL/GenBank/DDBJ databases">
        <title>Update maize B73 reference genome by single molecule sequencing technologies.</title>
        <authorList>
            <consortium name="Maize Genome Sequencing Project"/>
            <person name="Ware D."/>
        </authorList>
    </citation>
    <scope>NUCLEOTIDE SEQUENCE</scope>
    <source>
        <tissue evidence="2">Seedling</tissue>
    </source>
</reference>
<keyword evidence="2" id="KW-0436">Ligase</keyword>
<dbReference type="Pfam" id="PF10458">
    <property type="entry name" value="Val_tRNA-synt_C"/>
    <property type="match status" value="1"/>
</dbReference>
<dbReference type="InterPro" id="IPR019499">
    <property type="entry name" value="Val-tRNA_synth_tRNA-bd"/>
</dbReference>
<evidence type="ECO:0000313" key="2">
    <source>
        <dbReference type="EMBL" id="AQK41293.1"/>
    </source>
</evidence>
<organism evidence="2">
    <name type="scientific">Zea mays</name>
    <name type="common">Maize</name>
    <dbReference type="NCBI Taxonomy" id="4577"/>
    <lineage>
        <taxon>Eukaryota</taxon>
        <taxon>Viridiplantae</taxon>
        <taxon>Streptophyta</taxon>
        <taxon>Embryophyta</taxon>
        <taxon>Tracheophyta</taxon>
        <taxon>Spermatophyta</taxon>
        <taxon>Magnoliopsida</taxon>
        <taxon>Liliopsida</taxon>
        <taxon>Poales</taxon>
        <taxon>Poaceae</taxon>
        <taxon>PACMAD clade</taxon>
        <taxon>Panicoideae</taxon>
        <taxon>Andropogonodae</taxon>
        <taxon>Andropogoneae</taxon>
        <taxon>Tripsacinae</taxon>
        <taxon>Zea</taxon>
    </lineage>
</organism>
<feature type="domain" description="Valyl-tRNA synthetase tRNA-binding arm" evidence="1">
    <location>
        <begin position="4"/>
        <end position="39"/>
    </location>
</feature>
<sequence>MDASGYREKAPQSVQEEDMRKLTALLEQLEVISEAEKKLDSN</sequence>
<dbReference type="GO" id="GO:0006438">
    <property type="term" value="P:valyl-tRNA aminoacylation"/>
    <property type="evidence" value="ECO:0007669"/>
    <property type="project" value="InterPro"/>
</dbReference>
<accession>A0A1D6IZK8</accession>
<dbReference type="AlphaFoldDB" id="A0A1D6IZK8"/>
<dbReference type="EMBL" id="CM000786">
    <property type="protein sequence ID" value="AQK41293.1"/>
    <property type="molecule type" value="Genomic_DNA"/>
</dbReference>
<proteinExistence type="predicted"/>
<protein>
    <submittedName>
        <fullName evidence="2">Valine--tRNA ligase mitochondrial 1</fullName>
    </submittedName>
</protein>
<dbReference type="GO" id="GO:0005737">
    <property type="term" value="C:cytoplasm"/>
    <property type="evidence" value="ECO:0007669"/>
    <property type="project" value="InterPro"/>
</dbReference>
<evidence type="ECO:0000259" key="1">
    <source>
        <dbReference type="Pfam" id="PF10458"/>
    </source>
</evidence>
<dbReference type="OMA" id="STARECE"/>
<dbReference type="GO" id="GO:0004832">
    <property type="term" value="F:valine-tRNA ligase activity"/>
    <property type="evidence" value="ECO:0007669"/>
    <property type="project" value="InterPro"/>
</dbReference>
<dbReference type="GO" id="GO:0005524">
    <property type="term" value="F:ATP binding"/>
    <property type="evidence" value="ECO:0007669"/>
    <property type="project" value="InterPro"/>
</dbReference>
<name>A0A1D6IZK8_MAIZE</name>